<dbReference type="GO" id="GO:0045944">
    <property type="term" value="P:positive regulation of transcription by RNA polymerase II"/>
    <property type="evidence" value="ECO:0007669"/>
    <property type="project" value="TreeGrafter"/>
</dbReference>
<dbReference type="Pfam" id="PF16179">
    <property type="entry name" value="RHD_dimer"/>
    <property type="match status" value="1"/>
</dbReference>
<sequence length="869" mass="97418">MNIKKRKMVNDTLRNYDLERMYSTVDQQIKSEPRDRTPPHHNISSPPLHGYAPQYEQNWPIDNMQGGLGVPGPSHSAVPAGHGNPFAQEMWQNQPYGQVSPAHLQPSAMAQNLQVLQPSMQAMSPSMQPMSPNMQPLSPNMQAPYVAERMSPNMAVMSPHGQTMSPNMQVMSPMGRVSPNMPQNMGHISPNLVQHQTTYAQQGATGPGAMETEGHSAASLSHLLMDRGGGGDSLLLNSSELSGLSDLLNNTIPQLLFPLHEGEELGSRFFEVSISWQQHVAAGPNPKICELPGGQSKLSKPNVTHAFMILSAAEPVASTSRAWTNTDEPFLSILVQPKKYKRFRYVDETTKPTVLQGETSTDGDDGVNITFPTLVIHNVQNHDRARITISPVTANEPFRAHPNTLMGSGCQSKVFSRDVKVHPGNNTFVFNDLRIIRTKTEDCDAELEARKNLRIDPFQQGYNHVPNDDYKLTAIRLCFQVKLLSSNKILKPIVSTPIYNTRESTKAQIVRYSARSGSAKGGAEMKDKPDVVFYTKPTSNEPPWAKHAMGLKVHSSQAMYCFAPPYRDTEIKEKVTVYLELRRSDGTRSDPVEFHYLPDDTEEELLNRKKLKVIDPALSLLHDENYQSSKNLFSPRSTEDLHQLLDSLPCNNSAATDNDDVNMQTSFFDQIISTPNPSYNDTRCLGEIQASINENTTNPFIANVPGPSHFNREFYRHNSINLPVLHNEQMNSAIMNGNLWTPSHMQPHLHHFLQNTPRTLMNTGQIAHNVPAQSNTLFTPQGDMQAIHAGPPEQHNWYEMSENRQWMSPNIQFSSNNVQSRNAYAEGLCRNSRNSNRTVNDTEDEKEEDVELNFVNIDRLPDIYSDDLY</sequence>
<dbReference type="GO" id="GO:0034097">
    <property type="term" value="P:response to cytokine"/>
    <property type="evidence" value="ECO:0007669"/>
    <property type="project" value="TreeGrafter"/>
</dbReference>
<dbReference type="InterPro" id="IPR014756">
    <property type="entry name" value="Ig_E-set"/>
</dbReference>
<evidence type="ECO:0000256" key="1">
    <source>
        <dbReference type="SAM" id="MobiDB-lite"/>
    </source>
</evidence>
<dbReference type="InterPro" id="IPR013783">
    <property type="entry name" value="Ig-like_fold"/>
</dbReference>
<dbReference type="GO" id="GO:0000981">
    <property type="term" value="F:DNA-binding transcription factor activity, RNA polymerase II-specific"/>
    <property type="evidence" value="ECO:0007669"/>
    <property type="project" value="TreeGrafter"/>
</dbReference>
<dbReference type="SUPFAM" id="SSF81296">
    <property type="entry name" value="E set domains"/>
    <property type="match status" value="1"/>
</dbReference>
<dbReference type="GO" id="GO:0033554">
    <property type="term" value="P:cellular response to stress"/>
    <property type="evidence" value="ECO:0007669"/>
    <property type="project" value="TreeGrafter"/>
</dbReference>
<dbReference type="Gene3D" id="2.60.40.340">
    <property type="entry name" value="Rel homology domain (RHD), DNA-binding domain"/>
    <property type="match status" value="1"/>
</dbReference>
<accession>A0A835GID1</accession>
<protein>
    <recommendedName>
        <fullName evidence="2">RHD domain-containing protein</fullName>
    </recommendedName>
</protein>
<proteinExistence type="predicted"/>
<dbReference type="GO" id="GO:0005737">
    <property type="term" value="C:cytoplasm"/>
    <property type="evidence" value="ECO:0007669"/>
    <property type="project" value="InterPro"/>
</dbReference>
<dbReference type="GO" id="GO:0038061">
    <property type="term" value="P:non-canonical NF-kappaB signal transduction"/>
    <property type="evidence" value="ECO:0007669"/>
    <property type="project" value="TreeGrafter"/>
</dbReference>
<evidence type="ECO:0000313" key="4">
    <source>
        <dbReference type="Proteomes" id="UP000648187"/>
    </source>
</evidence>
<dbReference type="InterPro" id="IPR008967">
    <property type="entry name" value="p53-like_TF_DNA-bd_sf"/>
</dbReference>
<dbReference type="GO" id="GO:0005634">
    <property type="term" value="C:nucleus"/>
    <property type="evidence" value="ECO:0007669"/>
    <property type="project" value="TreeGrafter"/>
</dbReference>
<dbReference type="Pfam" id="PF00554">
    <property type="entry name" value="RHD_DNA_bind"/>
    <property type="match status" value="1"/>
</dbReference>
<comment type="caution">
    <text evidence="3">The sequence shown here is derived from an EMBL/GenBank/DDBJ whole genome shotgun (WGS) entry which is preliminary data.</text>
</comment>
<gene>
    <name evidence="3" type="ORF">HW555_004800</name>
</gene>
<feature type="region of interest" description="Disordered" evidence="1">
    <location>
        <begin position="827"/>
        <end position="847"/>
    </location>
</feature>
<dbReference type="GO" id="GO:0007249">
    <property type="term" value="P:canonical NF-kappaB signal transduction"/>
    <property type="evidence" value="ECO:0007669"/>
    <property type="project" value="TreeGrafter"/>
</dbReference>
<feature type="domain" description="RHD" evidence="2">
    <location>
        <begin position="326"/>
        <end position="505"/>
    </location>
</feature>
<evidence type="ECO:0000313" key="3">
    <source>
        <dbReference type="EMBL" id="KAF9418370.1"/>
    </source>
</evidence>
<dbReference type="InterPro" id="IPR032397">
    <property type="entry name" value="RHD_dimer"/>
</dbReference>
<organism evidence="3 4">
    <name type="scientific">Spodoptera exigua</name>
    <name type="common">Beet armyworm</name>
    <name type="synonym">Noctua fulgens</name>
    <dbReference type="NCBI Taxonomy" id="7107"/>
    <lineage>
        <taxon>Eukaryota</taxon>
        <taxon>Metazoa</taxon>
        <taxon>Ecdysozoa</taxon>
        <taxon>Arthropoda</taxon>
        <taxon>Hexapoda</taxon>
        <taxon>Insecta</taxon>
        <taxon>Pterygota</taxon>
        <taxon>Neoptera</taxon>
        <taxon>Endopterygota</taxon>
        <taxon>Lepidoptera</taxon>
        <taxon>Glossata</taxon>
        <taxon>Ditrysia</taxon>
        <taxon>Noctuoidea</taxon>
        <taxon>Noctuidae</taxon>
        <taxon>Amphipyrinae</taxon>
        <taxon>Spodoptera</taxon>
    </lineage>
</organism>
<dbReference type="Proteomes" id="UP000648187">
    <property type="component" value="Unassembled WGS sequence"/>
</dbReference>
<dbReference type="GO" id="GO:0000978">
    <property type="term" value="F:RNA polymerase II cis-regulatory region sequence-specific DNA binding"/>
    <property type="evidence" value="ECO:0007669"/>
    <property type="project" value="TreeGrafter"/>
</dbReference>
<keyword evidence="4" id="KW-1185">Reference proteome</keyword>
<dbReference type="PRINTS" id="PR00057">
    <property type="entry name" value="NFKBTNSCPFCT"/>
</dbReference>
<dbReference type="AlphaFoldDB" id="A0A835GID1"/>
<dbReference type="PROSITE" id="PS50254">
    <property type="entry name" value="REL_2"/>
    <property type="match status" value="1"/>
</dbReference>
<dbReference type="PANTHER" id="PTHR24169">
    <property type="entry name" value="NUCLEAR FACTOR NF-KAPPA-B PROTEIN"/>
    <property type="match status" value="1"/>
</dbReference>
<feature type="region of interest" description="Disordered" evidence="1">
    <location>
        <begin position="29"/>
        <end position="54"/>
    </location>
</feature>
<reference evidence="3" key="1">
    <citation type="submission" date="2020-08" db="EMBL/GenBank/DDBJ databases">
        <title>Spodoptera exigua strain:BAW_Kor-Di-RS1 Genome sequencing and assembly.</title>
        <authorList>
            <person name="Kim J."/>
            <person name="Nam H.Y."/>
            <person name="Kwon M."/>
            <person name="Choi J.H."/>
            <person name="Cho S.R."/>
            <person name="Kim G.-H."/>
        </authorList>
    </citation>
    <scope>NUCLEOTIDE SEQUENCE</scope>
    <source>
        <strain evidence="3">BAW_Kor-Di-RS1</strain>
        <tissue evidence="3">Whole-body</tissue>
    </source>
</reference>
<evidence type="ECO:0000259" key="2">
    <source>
        <dbReference type="PROSITE" id="PS50254"/>
    </source>
</evidence>
<name>A0A835GID1_SPOEX</name>
<dbReference type="SUPFAM" id="SSF49417">
    <property type="entry name" value="p53-like transcription factors"/>
    <property type="match status" value="1"/>
</dbReference>
<dbReference type="PANTHER" id="PTHR24169:SF25">
    <property type="entry name" value="DORSAL-RELATED IMMUNITY FACTOR DIF-RELATED"/>
    <property type="match status" value="1"/>
</dbReference>
<dbReference type="InterPro" id="IPR037059">
    <property type="entry name" value="RHD_DNA_bind_dom_sf"/>
</dbReference>
<dbReference type="GO" id="GO:0045087">
    <property type="term" value="P:innate immune response"/>
    <property type="evidence" value="ECO:0007669"/>
    <property type="project" value="TreeGrafter"/>
</dbReference>
<dbReference type="InterPro" id="IPR000451">
    <property type="entry name" value="NFkB/Dor"/>
</dbReference>
<dbReference type="InterPro" id="IPR011539">
    <property type="entry name" value="RHD_DNA_bind_dom"/>
</dbReference>
<dbReference type="Gene3D" id="2.60.40.10">
    <property type="entry name" value="Immunoglobulins"/>
    <property type="match status" value="1"/>
</dbReference>
<dbReference type="EMBL" id="JACKWZ010000056">
    <property type="protein sequence ID" value="KAF9418370.1"/>
    <property type="molecule type" value="Genomic_DNA"/>
</dbReference>
<feature type="compositionally biased region" description="Basic and acidic residues" evidence="1">
    <location>
        <begin position="29"/>
        <end position="38"/>
    </location>
</feature>